<proteinExistence type="predicted"/>
<dbReference type="EMBL" id="JBHILM010000001">
    <property type="protein sequence ID" value="MFB5679366.1"/>
    <property type="molecule type" value="Genomic_DNA"/>
</dbReference>
<name>A0ABV5B0Y5_9BACL</name>
<evidence type="ECO:0000313" key="2">
    <source>
        <dbReference type="Proteomes" id="UP001580407"/>
    </source>
</evidence>
<sequence>MDEIPLIGIPGHVDLLRMCCSYPALLPAAQKARRLRTGLPPAGRNFPVLQL</sequence>
<evidence type="ECO:0000313" key="1">
    <source>
        <dbReference type="EMBL" id="MFB5679366.1"/>
    </source>
</evidence>
<dbReference type="Proteomes" id="UP001580407">
    <property type="component" value="Unassembled WGS sequence"/>
</dbReference>
<keyword evidence="2" id="KW-1185">Reference proteome</keyword>
<comment type="caution">
    <text evidence="1">The sequence shown here is derived from an EMBL/GenBank/DDBJ whole genome shotgun (WGS) entry which is preliminary data.</text>
</comment>
<dbReference type="RefSeq" id="WP_375523215.1">
    <property type="nucleotide sequence ID" value="NZ_JBHILM010000001.1"/>
</dbReference>
<accession>A0ABV5B0Y5</accession>
<reference evidence="1 2" key="1">
    <citation type="submission" date="2024-09" db="EMBL/GenBank/DDBJ databases">
        <authorList>
            <person name="Ruan L."/>
        </authorList>
    </citation>
    <scope>NUCLEOTIDE SEQUENCE [LARGE SCALE GENOMIC DNA]</scope>
    <source>
        <strain evidence="1 2">D33</strain>
    </source>
</reference>
<organism evidence="1 2">
    <name type="scientific">Paenibacillus terreus</name>
    <dbReference type="NCBI Taxonomy" id="1387834"/>
    <lineage>
        <taxon>Bacteria</taxon>
        <taxon>Bacillati</taxon>
        <taxon>Bacillota</taxon>
        <taxon>Bacilli</taxon>
        <taxon>Bacillales</taxon>
        <taxon>Paenibacillaceae</taxon>
        <taxon>Paenibacillus</taxon>
    </lineage>
</organism>
<gene>
    <name evidence="1" type="ORF">ACE3NQ_00390</name>
</gene>
<protein>
    <submittedName>
        <fullName evidence="1">Uncharacterized protein</fullName>
    </submittedName>
</protein>